<dbReference type="EMBL" id="CAJFCV020000006">
    <property type="protein sequence ID" value="CAG9131384.1"/>
    <property type="molecule type" value="Genomic_DNA"/>
</dbReference>
<dbReference type="EMBL" id="CAJFDI010000006">
    <property type="protein sequence ID" value="CAD5235162.1"/>
    <property type="molecule type" value="Genomic_DNA"/>
</dbReference>
<evidence type="ECO:0000313" key="3">
    <source>
        <dbReference type="EMBL" id="CAD5235162.1"/>
    </source>
</evidence>
<evidence type="ECO:0000256" key="1">
    <source>
        <dbReference type="ARBA" id="ARBA00023002"/>
    </source>
</evidence>
<dbReference type="AlphaFoldDB" id="A0A1I7RKC3"/>
<proteinExistence type="predicted"/>
<organism evidence="4 6">
    <name type="scientific">Bursaphelenchus xylophilus</name>
    <name type="common">Pinewood nematode worm</name>
    <name type="synonym">Aphelenchoides xylophilus</name>
    <dbReference type="NCBI Taxonomy" id="6326"/>
    <lineage>
        <taxon>Eukaryota</taxon>
        <taxon>Metazoa</taxon>
        <taxon>Ecdysozoa</taxon>
        <taxon>Nematoda</taxon>
        <taxon>Chromadorea</taxon>
        <taxon>Rhabditida</taxon>
        <taxon>Tylenchina</taxon>
        <taxon>Tylenchomorpha</taxon>
        <taxon>Aphelenchoidea</taxon>
        <taxon>Aphelenchoididae</taxon>
        <taxon>Bursaphelenchus</taxon>
    </lineage>
</organism>
<dbReference type="InterPro" id="IPR036291">
    <property type="entry name" value="NAD(P)-bd_dom_sf"/>
</dbReference>
<reference evidence="3" key="2">
    <citation type="submission" date="2020-09" db="EMBL/GenBank/DDBJ databases">
        <authorList>
            <person name="Kikuchi T."/>
        </authorList>
    </citation>
    <scope>NUCLEOTIDE SEQUENCE</scope>
    <source>
        <strain evidence="3">Ka4C1</strain>
    </source>
</reference>
<keyword evidence="2" id="KW-0472">Membrane</keyword>
<keyword evidence="2" id="KW-0812">Transmembrane</keyword>
<evidence type="ECO:0000313" key="6">
    <source>
        <dbReference type="WBParaSite" id="BXY_0115700.1"/>
    </source>
</evidence>
<evidence type="ECO:0000256" key="2">
    <source>
        <dbReference type="SAM" id="Phobius"/>
    </source>
</evidence>
<sequence length="332" mass="37348">MEEVEEGWDSLTIASGLVIIGFVLFMVRRFIKGAQFTEKVSVKGKVALVTGASSGIGRQIAKELNLKGVKVYLLVRDIGRGNDAVRWMVKYGCDTTRLLVRQCDLDDFENVKKFVSDFDKEEDHVDILINNAGCMFIPKFTTTKDGNEKVLQSNYLGHFLLTELLLPKLEAAPSARIVNVSSALHTRADTTDLERMNKKQEYGVVSSYARSKLANVLHAVEFTKRLRRRSSGTKITINSCHPGAVDTDLVRIPIYQNFVKKIFKVFIWFFMKTDQDGAQTPLFCALSKKLEGVSGKYFADCAEAKPHPWASDDDKAEVLYNQSLEFCKIQPN</sequence>
<dbReference type="SUPFAM" id="SSF51735">
    <property type="entry name" value="NAD(P)-binding Rossmann-fold domains"/>
    <property type="match status" value="1"/>
</dbReference>
<protein>
    <submittedName>
        <fullName evidence="3">(pine wood nematode) hypothetical protein</fullName>
    </submittedName>
</protein>
<dbReference type="SMR" id="A0A1I7RKC3"/>
<dbReference type="GO" id="GO:0016491">
    <property type="term" value="F:oxidoreductase activity"/>
    <property type="evidence" value="ECO:0007669"/>
    <property type="project" value="UniProtKB-KW"/>
</dbReference>
<evidence type="ECO:0000313" key="4">
    <source>
        <dbReference type="Proteomes" id="UP000095284"/>
    </source>
</evidence>
<dbReference type="Proteomes" id="UP000582659">
    <property type="component" value="Unassembled WGS sequence"/>
</dbReference>
<gene>
    <name evidence="3" type="ORF">BXYJ_LOCUS15253</name>
</gene>
<keyword evidence="1" id="KW-0560">Oxidoreductase</keyword>
<dbReference type="Pfam" id="PF00106">
    <property type="entry name" value="adh_short"/>
    <property type="match status" value="1"/>
</dbReference>
<feature type="transmembrane region" description="Helical" evidence="2">
    <location>
        <begin position="12"/>
        <end position="31"/>
    </location>
</feature>
<dbReference type="OrthoDB" id="191139at2759"/>
<dbReference type="Proteomes" id="UP000659654">
    <property type="component" value="Unassembled WGS sequence"/>
</dbReference>
<keyword evidence="2" id="KW-1133">Transmembrane helix</keyword>
<dbReference type="WBParaSite" id="BXY_0115700.1">
    <property type="protein sequence ID" value="BXY_0115700.1"/>
    <property type="gene ID" value="BXY_0115700"/>
</dbReference>
<accession>A0A1I7RKC3</accession>
<evidence type="ECO:0000313" key="5">
    <source>
        <dbReference type="Proteomes" id="UP000659654"/>
    </source>
</evidence>
<dbReference type="InterPro" id="IPR002347">
    <property type="entry name" value="SDR_fam"/>
</dbReference>
<dbReference type="PANTHER" id="PTHR43157">
    <property type="entry name" value="PHOSPHATIDYLINOSITOL-GLYCAN BIOSYNTHESIS CLASS F PROTEIN-RELATED"/>
    <property type="match status" value="1"/>
</dbReference>
<dbReference type="PRINTS" id="PR00081">
    <property type="entry name" value="GDHRDH"/>
</dbReference>
<dbReference type="Gene3D" id="3.40.50.720">
    <property type="entry name" value="NAD(P)-binding Rossmann-like Domain"/>
    <property type="match status" value="1"/>
</dbReference>
<dbReference type="PANTHER" id="PTHR43157:SF31">
    <property type="entry name" value="PHOSPHATIDYLINOSITOL-GLYCAN BIOSYNTHESIS CLASS F PROTEIN"/>
    <property type="match status" value="1"/>
</dbReference>
<dbReference type="eggNOG" id="KOG1208">
    <property type="taxonomic scope" value="Eukaryota"/>
</dbReference>
<dbReference type="CDD" id="cd05327">
    <property type="entry name" value="retinol-DH_like_SDR_c_like"/>
    <property type="match status" value="1"/>
</dbReference>
<reference evidence="6" key="1">
    <citation type="submission" date="2016-11" db="UniProtKB">
        <authorList>
            <consortium name="WormBaseParasite"/>
        </authorList>
    </citation>
    <scope>IDENTIFICATION</scope>
</reference>
<keyword evidence="5" id="KW-1185">Reference proteome</keyword>
<name>A0A1I7RKC3_BURXY</name>
<dbReference type="Proteomes" id="UP000095284">
    <property type="component" value="Unplaced"/>
</dbReference>